<dbReference type="NCBIfam" id="TIGR02365">
    <property type="entry name" value="dha_L_ycgS"/>
    <property type="match status" value="1"/>
</dbReference>
<dbReference type="InterPro" id="IPR036117">
    <property type="entry name" value="DhaL_dom_sf"/>
</dbReference>
<dbReference type="GO" id="GO:0004371">
    <property type="term" value="F:glycerone kinase activity"/>
    <property type="evidence" value="ECO:0007669"/>
    <property type="project" value="InterPro"/>
</dbReference>
<evidence type="ECO:0000256" key="1">
    <source>
        <dbReference type="ARBA" id="ARBA00022679"/>
    </source>
</evidence>
<evidence type="ECO:0000313" key="4">
    <source>
        <dbReference type="EMBL" id="HDP77171.1"/>
    </source>
</evidence>
<gene>
    <name evidence="4" type="primary">dhaL</name>
    <name evidence="4" type="ORF">ENN47_03110</name>
</gene>
<dbReference type="InterPro" id="IPR004007">
    <property type="entry name" value="DhaL_dom"/>
</dbReference>
<dbReference type="InterPro" id="IPR012737">
    <property type="entry name" value="DhaK_L_YcgS"/>
</dbReference>
<dbReference type="EMBL" id="DSBT01000092">
    <property type="protein sequence ID" value="HDP77171.1"/>
    <property type="molecule type" value="Genomic_DNA"/>
</dbReference>
<dbReference type="SMART" id="SM01120">
    <property type="entry name" value="Dak2"/>
    <property type="match status" value="1"/>
</dbReference>
<organism evidence="4">
    <name type="scientific">Mesotoga infera</name>
    <dbReference type="NCBI Taxonomy" id="1236046"/>
    <lineage>
        <taxon>Bacteria</taxon>
        <taxon>Thermotogati</taxon>
        <taxon>Thermotogota</taxon>
        <taxon>Thermotogae</taxon>
        <taxon>Kosmotogales</taxon>
        <taxon>Kosmotogaceae</taxon>
        <taxon>Mesotoga</taxon>
    </lineage>
</organism>
<name>A0A7C1CVP2_9BACT</name>
<dbReference type="GO" id="GO:0005829">
    <property type="term" value="C:cytosol"/>
    <property type="evidence" value="ECO:0007669"/>
    <property type="project" value="TreeGrafter"/>
</dbReference>
<dbReference type="InterPro" id="IPR050861">
    <property type="entry name" value="Dihydroxyacetone_Kinase"/>
</dbReference>
<dbReference type="PANTHER" id="PTHR28629">
    <property type="entry name" value="TRIOKINASE/FMN CYCLASE"/>
    <property type="match status" value="1"/>
</dbReference>
<proteinExistence type="predicted"/>
<sequence>MTVISKDEFIEIVGIAVESILENEQYFCDLDSVAGDGDFGTSLAKGFSEVKSKWKDLEKSNVGTFLRDCSMIIMEKCGGASGPIWGNAFLSASRVSKGKESLEIADIAELFQAMVDGVQKVGKAELGDKTLLDSLIPFKDSLKESAKLNESIEEAFEKAVTRAEEGAESTKTIVATKGRARYLGDRSIGAYDAGARAVAVILSDIQKSFFEKAK</sequence>
<dbReference type="GO" id="GO:0019563">
    <property type="term" value="P:glycerol catabolic process"/>
    <property type="evidence" value="ECO:0007669"/>
    <property type="project" value="TreeGrafter"/>
</dbReference>
<evidence type="ECO:0000256" key="2">
    <source>
        <dbReference type="ARBA" id="ARBA00022777"/>
    </source>
</evidence>
<dbReference type="Proteomes" id="UP000886198">
    <property type="component" value="Unassembled WGS sequence"/>
</dbReference>
<dbReference type="PANTHER" id="PTHR28629:SF4">
    <property type="entry name" value="TRIOKINASE_FMN CYCLASE"/>
    <property type="match status" value="1"/>
</dbReference>
<reference evidence="4" key="1">
    <citation type="journal article" date="2020" name="mSystems">
        <title>Genome- and Community-Level Interaction Insights into Carbon Utilization and Element Cycling Functions of Hydrothermarchaeota in Hydrothermal Sediment.</title>
        <authorList>
            <person name="Zhou Z."/>
            <person name="Liu Y."/>
            <person name="Xu W."/>
            <person name="Pan J."/>
            <person name="Luo Z.H."/>
            <person name="Li M."/>
        </authorList>
    </citation>
    <scope>NUCLEOTIDE SEQUENCE [LARGE SCALE GENOMIC DNA]</scope>
    <source>
        <strain evidence="4">SpSt-1179</strain>
    </source>
</reference>
<comment type="caution">
    <text evidence="4">The sequence shown here is derived from an EMBL/GenBank/DDBJ whole genome shotgun (WGS) entry which is preliminary data.</text>
</comment>
<feature type="domain" description="DhaL" evidence="3">
    <location>
        <begin position="7"/>
        <end position="207"/>
    </location>
</feature>
<dbReference type="Gene3D" id="1.25.40.340">
    <property type="match status" value="1"/>
</dbReference>
<dbReference type="Pfam" id="PF02734">
    <property type="entry name" value="Dak2"/>
    <property type="match status" value="1"/>
</dbReference>
<dbReference type="SUPFAM" id="SSF101473">
    <property type="entry name" value="DhaL-like"/>
    <property type="match status" value="1"/>
</dbReference>
<dbReference type="FunFam" id="1.25.40.340:FF:000002">
    <property type="entry name" value="Dihydroxyacetone kinase, L subunit"/>
    <property type="match status" value="1"/>
</dbReference>
<dbReference type="AlphaFoldDB" id="A0A7C1CVP2"/>
<accession>A0A7C1CVP2</accession>
<dbReference type="PROSITE" id="PS51480">
    <property type="entry name" value="DHAL"/>
    <property type="match status" value="1"/>
</dbReference>
<protein>
    <submittedName>
        <fullName evidence="4">Dihydroxyacetone kinase subunit L</fullName>
    </submittedName>
</protein>
<keyword evidence="1" id="KW-0808">Transferase</keyword>
<evidence type="ECO:0000259" key="3">
    <source>
        <dbReference type="PROSITE" id="PS51480"/>
    </source>
</evidence>
<keyword evidence="2 4" id="KW-0418">Kinase</keyword>